<reference evidence="7" key="1">
    <citation type="submission" date="2020-07" db="EMBL/GenBank/DDBJ databases">
        <title>Complete genome sequencing of Clostridia bacterium strain 12CBH8.</title>
        <authorList>
            <person name="Sakamoto M."/>
            <person name="Murakami T."/>
            <person name="Mori H."/>
        </authorList>
    </citation>
    <scope>NUCLEOTIDE SEQUENCE [LARGE SCALE GENOMIC DNA]</scope>
    <source>
        <strain evidence="7">12CBH8</strain>
    </source>
</reference>
<dbReference type="Pfam" id="PF17863">
    <property type="entry name" value="AAA_lid_2"/>
    <property type="match status" value="1"/>
</dbReference>
<dbReference type="GO" id="GO:0016887">
    <property type="term" value="F:ATP hydrolysis activity"/>
    <property type="evidence" value="ECO:0007669"/>
    <property type="project" value="InterPro"/>
</dbReference>
<accession>A0A7I8D5B1</accession>
<dbReference type="EMBL" id="AP023321">
    <property type="protein sequence ID" value="BCI59834.1"/>
    <property type="molecule type" value="Genomic_DNA"/>
</dbReference>
<evidence type="ECO:0000256" key="2">
    <source>
        <dbReference type="ARBA" id="ARBA00022840"/>
    </source>
</evidence>
<dbReference type="Gene3D" id="3.40.50.300">
    <property type="entry name" value="P-loop containing nucleotide triphosphate hydrolases"/>
    <property type="match status" value="1"/>
</dbReference>
<protein>
    <submittedName>
        <fullName evidence="6">ATPase</fullName>
    </submittedName>
</protein>
<sequence length="313" mass="34416">MNYMQLLDEIRINVSKNMVGKQKEINLILIAMICGGHVLVEDVPGLGKTTMVASLAQSLGCTFRRIQFTPDVLPSDITGFTMYNMKSGEQEVHTGSIMSQIVLADEINRTSPKTQSALLEAMQEGQISIDGKTYELPRPFMVLATQNPVELVGTYPLPEAQMDRFLLCIHMGYPDEAEEVEILTRHQNSAVQPALKPVATAQQVLLLQEAVDHVHCSDAIKQYIVRLAEATRQHPDVHLGVSPRGSIALMRASMARAMIEGRGYVIPDDVQALAEPVLSHRLVMTAQAMLEKTGPLDILKKVLATVPVPRVSS</sequence>
<dbReference type="AlphaFoldDB" id="A0A7I8D5B1"/>
<dbReference type="FunFam" id="3.40.50.300:FF:000640">
    <property type="entry name" value="MoxR family ATPase"/>
    <property type="match status" value="1"/>
</dbReference>
<keyword evidence="2" id="KW-0067">ATP-binding</keyword>
<dbReference type="RefSeq" id="WP_090265814.1">
    <property type="nucleotide sequence ID" value="NZ_AP023321.1"/>
</dbReference>
<evidence type="ECO:0000256" key="1">
    <source>
        <dbReference type="ARBA" id="ARBA00022741"/>
    </source>
</evidence>
<keyword evidence="1" id="KW-0547">Nucleotide-binding</keyword>
<feature type="domain" description="ChlI/MoxR AAA lid" evidence="5">
    <location>
        <begin position="230"/>
        <end position="288"/>
    </location>
</feature>
<dbReference type="PANTHER" id="PTHR42759">
    <property type="entry name" value="MOXR FAMILY PROTEIN"/>
    <property type="match status" value="1"/>
</dbReference>
<evidence type="ECO:0000313" key="6">
    <source>
        <dbReference type="EMBL" id="BCI59834.1"/>
    </source>
</evidence>
<evidence type="ECO:0000256" key="3">
    <source>
        <dbReference type="ARBA" id="ARBA00061607"/>
    </source>
</evidence>
<dbReference type="InterPro" id="IPR050764">
    <property type="entry name" value="CbbQ/NirQ/NorQ/GpvN"/>
</dbReference>
<dbReference type="Gene3D" id="1.10.8.80">
    <property type="entry name" value="Magnesium chelatase subunit I, C-Terminal domain"/>
    <property type="match status" value="1"/>
</dbReference>
<proteinExistence type="inferred from homology"/>
<dbReference type="InterPro" id="IPR011703">
    <property type="entry name" value="ATPase_AAA-3"/>
</dbReference>
<dbReference type="KEGG" id="sman:C12CBH8_04730"/>
<dbReference type="PIRSF" id="PIRSF002849">
    <property type="entry name" value="AAA_ATPase_chaperone_MoxR_prd"/>
    <property type="match status" value="1"/>
</dbReference>
<comment type="similarity">
    <text evidence="3">Belongs to the MoxR family.</text>
</comment>
<dbReference type="Pfam" id="PF07726">
    <property type="entry name" value="AAA_3"/>
    <property type="match status" value="1"/>
</dbReference>
<evidence type="ECO:0000259" key="4">
    <source>
        <dbReference type="Pfam" id="PF07726"/>
    </source>
</evidence>
<evidence type="ECO:0000259" key="5">
    <source>
        <dbReference type="Pfam" id="PF17863"/>
    </source>
</evidence>
<dbReference type="GO" id="GO:0005524">
    <property type="term" value="F:ATP binding"/>
    <property type="evidence" value="ECO:0007669"/>
    <property type="project" value="UniProtKB-KW"/>
</dbReference>
<dbReference type="InterPro" id="IPR041628">
    <property type="entry name" value="ChlI/MoxR_AAA_lid"/>
</dbReference>
<name>A0A7I8D5B1_9FIRM</name>
<feature type="domain" description="ATPase AAA-3" evidence="4">
    <location>
        <begin position="37"/>
        <end position="167"/>
    </location>
</feature>
<gene>
    <name evidence="6" type="ORF">C12CBH8_04730</name>
</gene>
<evidence type="ECO:0000313" key="7">
    <source>
        <dbReference type="Proteomes" id="UP000593890"/>
    </source>
</evidence>
<organism evidence="6 7">
    <name type="scientific">Solibaculum mannosilyticum</name>
    <dbReference type="NCBI Taxonomy" id="2780922"/>
    <lineage>
        <taxon>Bacteria</taxon>
        <taxon>Bacillati</taxon>
        <taxon>Bacillota</taxon>
        <taxon>Clostridia</taxon>
        <taxon>Eubacteriales</taxon>
        <taxon>Oscillospiraceae</taxon>
        <taxon>Solibaculum</taxon>
    </lineage>
</organism>
<dbReference type="InterPro" id="IPR027417">
    <property type="entry name" value="P-loop_NTPase"/>
</dbReference>
<dbReference type="Proteomes" id="UP000593890">
    <property type="component" value="Chromosome"/>
</dbReference>
<dbReference type="PANTHER" id="PTHR42759:SF5">
    <property type="entry name" value="METHANOL DEHYDROGENASE REGULATOR"/>
    <property type="match status" value="1"/>
</dbReference>
<keyword evidence="7" id="KW-1185">Reference proteome</keyword>
<dbReference type="SUPFAM" id="SSF52540">
    <property type="entry name" value="P-loop containing nucleoside triphosphate hydrolases"/>
    <property type="match status" value="1"/>
</dbReference>